<dbReference type="Pfam" id="PF11345">
    <property type="entry name" value="DUF3147"/>
    <property type="match status" value="1"/>
</dbReference>
<evidence type="ECO:0000313" key="3">
    <source>
        <dbReference type="Proteomes" id="UP001596496"/>
    </source>
</evidence>
<feature type="transmembrane region" description="Helical" evidence="1">
    <location>
        <begin position="107"/>
        <end position="128"/>
    </location>
</feature>
<gene>
    <name evidence="2" type="ORF">ACFQSB_18645</name>
</gene>
<dbReference type="EMBL" id="JBHTCG010000011">
    <property type="protein sequence ID" value="MFC7384237.1"/>
    <property type="molecule type" value="Genomic_DNA"/>
</dbReference>
<organism evidence="2 3">
    <name type="scientific">Sphaerisporangium rhizosphaerae</name>
    <dbReference type="NCBI Taxonomy" id="2269375"/>
    <lineage>
        <taxon>Bacteria</taxon>
        <taxon>Bacillati</taxon>
        <taxon>Actinomycetota</taxon>
        <taxon>Actinomycetes</taxon>
        <taxon>Streptosporangiales</taxon>
        <taxon>Streptosporangiaceae</taxon>
        <taxon>Sphaerisporangium</taxon>
    </lineage>
</organism>
<protein>
    <submittedName>
        <fullName evidence="2">DUF3147 family protein</fullName>
    </submittedName>
</protein>
<keyword evidence="1" id="KW-0812">Transmembrane</keyword>
<feature type="transmembrane region" description="Helical" evidence="1">
    <location>
        <begin position="46"/>
        <end position="66"/>
    </location>
</feature>
<feature type="transmembrane region" description="Helical" evidence="1">
    <location>
        <begin position="82"/>
        <end position="101"/>
    </location>
</feature>
<dbReference type="InterPro" id="IPR021493">
    <property type="entry name" value="DUF3147"/>
</dbReference>
<dbReference type="Proteomes" id="UP001596496">
    <property type="component" value="Unassembled WGS sequence"/>
</dbReference>
<sequence length="133" mass="14113">MNDDPGRIRVHPEKIREISLPGMGLRFAFGMVVSVIAGLVGQRWGVTAGGVFLAFPAVMAATLTLIQDEEHSRVPVAQDARGAVLGAIGMIVFAVCVWALAGRVPAVPALALATVAWMIVSAVLYLAVRRHTR</sequence>
<keyword evidence="3" id="KW-1185">Reference proteome</keyword>
<keyword evidence="1" id="KW-0472">Membrane</keyword>
<dbReference type="RefSeq" id="WP_354845685.1">
    <property type="nucleotide sequence ID" value="NZ_JBHTCG010000011.1"/>
</dbReference>
<evidence type="ECO:0000313" key="2">
    <source>
        <dbReference type="EMBL" id="MFC7384237.1"/>
    </source>
</evidence>
<accession>A0ABW2P5F9</accession>
<keyword evidence="1" id="KW-1133">Transmembrane helix</keyword>
<feature type="transmembrane region" description="Helical" evidence="1">
    <location>
        <begin position="20"/>
        <end position="40"/>
    </location>
</feature>
<comment type="caution">
    <text evidence="2">The sequence shown here is derived from an EMBL/GenBank/DDBJ whole genome shotgun (WGS) entry which is preliminary data.</text>
</comment>
<proteinExistence type="predicted"/>
<reference evidence="3" key="1">
    <citation type="journal article" date="2019" name="Int. J. Syst. Evol. Microbiol.">
        <title>The Global Catalogue of Microorganisms (GCM) 10K type strain sequencing project: providing services to taxonomists for standard genome sequencing and annotation.</title>
        <authorList>
            <consortium name="The Broad Institute Genomics Platform"/>
            <consortium name="The Broad Institute Genome Sequencing Center for Infectious Disease"/>
            <person name="Wu L."/>
            <person name="Ma J."/>
        </authorList>
    </citation>
    <scope>NUCLEOTIDE SEQUENCE [LARGE SCALE GENOMIC DNA]</scope>
    <source>
        <strain evidence="3">CECT 7649</strain>
    </source>
</reference>
<name>A0ABW2P5F9_9ACTN</name>
<evidence type="ECO:0000256" key="1">
    <source>
        <dbReference type="SAM" id="Phobius"/>
    </source>
</evidence>